<evidence type="ECO:0000313" key="3">
    <source>
        <dbReference type="Proteomes" id="UP000751190"/>
    </source>
</evidence>
<protein>
    <submittedName>
        <fullName evidence="2">Uncharacterized protein</fullName>
    </submittedName>
</protein>
<feature type="region of interest" description="Disordered" evidence="1">
    <location>
        <begin position="54"/>
        <end position="75"/>
    </location>
</feature>
<proteinExistence type="predicted"/>
<organism evidence="2 3">
    <name type="scientific">Diacronema lutheri</name>
    <name type="common">Unicellular marine alga</name>
    <name type="synonym">Monochrysis lutheri</name>
    <dbReference type="NCBI Taxonomy" id="2081491"/>
    <lineage>
        <taxon>Eukaryota</taxon>
        <taxon>Haptista</taxon>
        <taxon>Haptophyta</taxon>
        <taxon>Pavlovophyceae</taxon>
        <taxon>Pavlovales</taxon>
        <taxon>Pavlovaceae</taxon>
        <taxon>Diacronema</taxon>
    </lineage>
</organism>
<dbReference type="Proteomes" id="UP000751190">
    <property type="component" value="Unassembled WGS sequence"/>
</dbReference>
<name>A0A8J5X1M6_DIALT</name>
<feature type="region of interest" description="Disordered" evidence="1">
    <location>
        <begin position="272"/>
        <end position="317"/>
    </location>
</feature>
<feature type="region of interest" description="Disordered" evidence="1">
    <location>
        <begin position="200"/>
        <end position="259"/>
    </location>
</feature>
<evidence type="ECO:0000313" key="2">
    <source>
        <dbReference type="EMBL" id="KAG8458471.1"/>
    </source>
</evidence>
<keyword evidence="3" id="KW-1185">Reference proteome</keyword>
<evidence type="ECO:0000256" key="1">
    <source>
        <dbReference type="SAM" id="MobiDB-lite"/>
    </source>
</evidence>
<feature type="compositionally biased region" description="Basic and acidic residues" evidence="1">
    <location>
        <begin position="285"/>
        <end position="295"/>
    </location>
</feature>
<feature type="compositionally biased region" description="Polar residues" evidence="1">
    <location>
        <begin position="212"/>
        <end position="239"/>
    </location>
</feature>
<accession>A0A8J5X1M6</accession>
<gene>
    <name evidence="2" type="ORF">KFE25_004349</name>
</gene>
<sequence>MADSERKALVRALGEQSNALLAEQQTFDARTAQSSVDMGRVRILQHIHATFRRGTPSLSRMPPMPVRASRQGGAQGAGADGCAGGAALSVSLTARCCRALALPIVSVARVAPRVARCSDVASAGGQAASPADAAPASASWTAELSKARAECAAVAALIAPARARASDEEASFDRFNASEREELGRALALMSWQLSRPVSRSGGLAAQRSRRQYNVSMSSTRISSSAVGGSTTHLSSSAVGTCATPTASTSPSIPSSPTAWASVLPSRLLTPLGRSRLGGGSPALVDRRCPPDEHVATITPLSRGRADRKRRAVSTTS</sequence>
<dbReference type="AlphaFoldDB" id="A0A8J5X1M6"/>
<reference evidence="2" key="1">
    <citation type="submission" date="2021-05" db="EMBL/GenBank/DDBJ databases">
        <title>The genome of the haptophyte Pavlova lutheri (Diacronema luteri, Pavlovales) - a model for lipid biosynthesis in eukaryotic algae.</title>
        <authorList>
            <person name="Hulatt C.J."/>
            <person name="Posewitz M.C."/>
        </authorList>
    </citation>
    <scope>NUCLEOTIDE SEQUENCE</scope>
    <source>
        <strain evidence="2">NIVA-4/92</strain>
    </source>
</reference>
<feature type="compositionally biased region" description="Basic residues" evidence="1">
    <location>
        <begin position="306"/>
        <end position="317"/>
    </location>
</feature>
<comment type="caution">
    <text evidence="2">The sequence shown here is derived from an EMBL/GenBank/DDBJ whole genome shotgun (WGS) entry which is preliminary data.</text>
</comment>
<dbReference type="EMBL" id="JAGTXO010000051">
    <property type="protein sequence ID" value="KAG8458471.1"/>
    <property type="molecule type" value="Genomic_DNA"/>
</dbReference>
<feature type="compositionally biased region" description="Low complexity" evidence="1">
    <location>
        <begin position="243"/>
        <end position="259"/>
    </location>
</feature>